<keyword evidence="1" id="KW-0902">Two-component regulatory system</keyword>
<dbReference type="RefSeq" id="WP_103683857.1">
    <property type="nucleotide sequence ID" value="NZ_PQGG01000017.1"/>
</dbReference>
<organism evidence="4 5">
    <name type="scientific">Zhongshania marina</name>
    <dbReference type="NCBI Taxonomy" id="2304603"/>
    <lineage>
        <taxon>Bacteria</taxon>
        <taxon>Pseudomonadati</taxon>
        <taxon>Pseudomonadota</taxon>
        <taxon>Gammaproteobacteria</taxon>
        <taxon>Cellvibrionales</taxon>
        <taxon>Spongiibacteraceae</taxon>
        <taxon>Zhongshania</taxon>
    </lineage>
</organism>
<dbReference type="PANTHER" id="PTHR43395">
    <property type="entry name" value="SENSOR HISTIDINE KINASE CHEA"/>
    <property type="match status" value="1"/>
</dbReference>
<dbReference type="CDD" id="cd00088">
    <property type="entry name" value="HPT"/>
    <property type="match status" value="1"/>
</dbReference>
<evidence type="ECO:0000256" key="2">
    <source>
        <dbReference type="PROSITE-ProRule" id="PRU00110"/>
    </source>
</evidence>
<evidence type="ECO:0000313" key="5">
    <source>
        <dbReference type="Proteomes" id="UP000237222"/>
    </source>
</evidence>
<sequence length="291" mass="32202">MNEIEHEGILAIFLAEAEEIVQRLSEQLAELRYGYDGQRILDDIHRGFHTLYGGATVLKLDELAECTQLAERVMERVRTRRVSMTPSLVSLFVATLGATELMLARRINHQEPSAIDSELKSRLLRAADRNNSPSAANNPVESASDPMSVFFDGRLRPRDKQLTDLAPSVLQYESASYAPLAHQTASEPPGGVALGSATLDTFQSYSESNFETLDAVISAPLRQAQAEIKPAFAANTASNLDNLVGELSWVRQRLMKFRGKGHSAELDKALVYLDLVTQDFERLNQQSGKNN</sequence>
<reference evidence="4 5" key="1">
    <citation type="submission" date="2018-01" db="EMBL/GenBank/DDBJ databases">
        <authorList>
            <person name="Yu X.-D."/>
        </authorList>
    </citation>
    <scope>NUCLEOTIDE SEQUENCE [LARGE SCALE GENOMIC DNA]</scope>
    <source>
        <strain evidence="4 5">ZX-21</strain>
    </source>
</reference>
<dbReference type="SMART" id="SM00073">
    <property type="entry name" value="HPT"/>
    <property type="match status" value="1"/>
</dbReference>
<dbReference type="Proteomes" id="UP000237222">
    <property type="component" value="Unassembled WGS sequence"/>
</dbReference>
<feature type="domain" description="HPt" evidence="3">
    <location>
        <begin position="2"/>
        <end position="106"/>
    </location>
</feature>
<evidence type="ECO:0000259" key="3">
    <source>
        <dbReference type="PROSITE" id="PS50894"/>
    </source>
</evidence>
<dbReference type="PANTHER" id="PTHR43395:SF8">
    <property type="entry name" value="HISTIDINE KINASE"/>
    <property type="match status" value="1"/>
</dbReference>
<dbReference type="EMBL" id="PQGG01000017">
    <property type="protein sequence ID" value="POP53333.1"/>
    <property type="molecule type" value="Genomic_DNA"/>
</dbReference>
<evidence type="ECO:0000313" key="4">
    <source>
        <dbReference type="EMBL" id="POP53333.1"/>
    </source>
</evidence>
<dbReference type="OrthoDB" id="9803176at2"/>
<proteinExistence type="predicted"/>
<dbReference type="Pfam" id="PF01627">
    <property type="entry name" value="Hpt"/>
    <property type="match status" value="1"/>
</dbReference>
<dbReference type="GO" id="GO:0000160">
    <property type="term" value="P:phosphorelay signal transduction system"/>
    <property type="evidence" value="ECO:0007669"/>
    <property type="project" value="UniProtKB-KW"/>
</dbReference>
<dbReference type="InterPro" id="IPR036641">
    <property type="entry name" value="HPT_dom_sf"/>
</dbReference>
<evidence type="ECO:0000256" key="1">
    <source>
        <dbReference type="ARBA" id="ARBA00023012"/>
    </source>
</evidence>
<protein>
    <recommendedName>
        <fullName evidence="3">HPt domain-containing protein</fullName>
    </recommendedName>
</protein>
<accession>A0A2S4HH82</accession>
<keyword evidence="2" id="KW-0597">Phosphoprotein</keyword>
<gene>
    <name evidence="4" type="ORF">C0068_07420</name>
</gene>
<name>A0A2S4HH82_9GAMM</name>
<dbReference type="InterPro" id="IPR051315">
    <property type="entry name" value="Bact_Chemotaxis_CheA"/>
</dbReference>
<dbReference type="InterPro" id="IPR008207">
    <property type="entry name" value="Sig_transdc_His_kin_Hpt_dom"/>
</dbReference>
<dbReference type="PROSITE" id="PS50894">
    <property type="entry name" value="HPT"/>
    <property type="match status" value="1"/>
</dbReference>
<dbReference type="GO" id="GO:0004672">
    <property type="term" value="F:protein kinase activity"/>
    <property type="evidence" value="ECO:0007669"/>
    <property type="project" value="UniProtKB-ARBA"/>
</dbReference>
<dbReference type="Gene3D" id="1.20.120.160">
    <property type="entry name" value="HPT domain"/>
    <property type="match status" value="1"/>
</dbReference>
<comment type="caution">
    <text evidence="4">The sequence shown here is derived from an EMBL/GenBank/DDBJ whole genome shotgun (WGS) entry which is preliminary data.</text>
</comment>
<dbReference type="SUPFAM" id="SSF47226">
    <property type="entry name" value="Histidine-containing phosphotransfer domain, HPT domain"/>
    <property type="match status" value="1"/>
</dbReference>
<feature type="modified residue" description="Phosphohistidine" evidence="2">
    <location>
        <position position="49"/>
    </location>
</feature>
<dbReference type="AlphaFoldDB" id="A0A2S4HH82"/>